<evidence type="ECO:0000313" key="3">
    <source>
        <dbReference type="Proteomes" id="UP000233551"/>
    </source>
</evidence>
<organism evidence="2 3">
    <name type="scientific">Punica granatum</name>
    <name type="common">Pomegranate</name>
    <dbReference type="NCBI Taxonomy" id="22663"/>
    <lineage>
        <taxon>Eukaryota</taxon>
        <taxon>Viridiplantae</taxon>
        <taxon>Streptophyta</taxon>
        <taxon>Embryophyta</taxon>
        <taxon>Tracheophyta</taxon>
        <taxon>Spermatophyta</taxon>
        <taxon>Magnoliopsida</taxon>
        <taxon>eudicotyledons</taxon>
        <taxon>Gunneridae</taxon>
        <taxon>Pentapetalae</taxon>
        <taxon>rosids</taxon>
        <taxon>malvids</taxon>
        <taxon>Myrtales</taxon>
        <taxon>Lythraceae</taxon>
        <taxon>Punica</taxon>
    </lineage>
</organism>
<name>A0A2I0GL41_PUNGR</name>
<proteinExistence type="predicted"/>
<gene>
    <name evidence="2" type="ORF">CRG98_050193</name>
</gene>
<keyword evidence="3" id="KW-1185">Reference proteome</keyword>
<reference evidence="2 3" key="1">
    <citation type="submission" date="2017-11" db="EMBL/GenBank/DDBJ databases">
        <title>De-novo sequencing of pomegranate (Punica granatum L.) genome.</title>
        <authorList>
            <person name="Akparov Z."/>
            <person name="Amiraslanov A."/>
            <person name="Hajiyeva S."/>
            <person name="Abbasov M."/>
            <person name="Kaur K."/>
            <person name="Hamwieh A."/>
            <person name="Solovyev V."/>
            <person name="Salamov A."/>
            <person name="Braich B."/>
            <person name="Kosarev P."/>
            <person name="Mahmoud A."/>
            <person name="Hajiyev E."/>
            <person name="Babayeva S."/>
            <person name="Izzatullayeva V."/>
            <person name="Mammadov A."/>
            <person name="Mammadov A."/>
            <person name="Sharifova S."/>
            <person name="Ojaghi J."/>
            <person name="Eynullazada K."/>
            <person name="Bayramov B."/>
            <person name="Abdulazimova A."/>
            <person name="Shahmuradov I."/>
        </authorList>
    </citation>
    <scope>NUCLEOTIDE SEQUENCE [LARGE SCALE GENOMIC DNA]</scope>
    <source>
        <strain evidence="3">cv. AG2017</strain>
        <tissue evidence="2">Leaf</tissue>
    </source>
</reference>
<evidence type="ECO:0000313" key="2">
    <source>
        <dbReference type="EMBL" id="PKH64287.1"/>
    </source>
</evidence>
<protein>
    <submittedName>
        <fullName evidence="2">Uncharacterized protein</fullName>
    </submittedName>
</protein>
<feature type="region of interest" description="Disordered" evidence="1">
    <location>
        <begin position="8"/>
        <end position="45"/>
    </location>
</feature>
<dbReference type="Proteomes" id="UP000233551">
    <property type="component" value="Unassembled WGS sequence"/>
</dbReference>
<dbReference type="EMBL" id="PGOL01044876">
    <property type="protein sequence ID" value="PKH64287.1"/>
    <property type="molecule type" value="Genomic_DNA"/>
</dbReference>
<feature type="non-terminal residue" evidence="2">
    <location>
        <position position="1"/>
    </location>
</feature>
<evidence type="ECO:0000256" key="1">
    <source>
        <dbReference type="SAM" id="MobiDB-lite"/>
    </source>
</evidence>
<feature type="compositionally biased region" description="Pro residues" evidence="1">
    <location>
        <begin position="115"/>
        <end position="131"/>
    </location>
</feature>
<accession>A0A2I0GL41</accession>
<dbReference type="AlphaFoldDB" id="A0A2I0GL41"/>
<comment type="caution">
    <text evidence="2">The sequence shown here is derived from an EMBL/GenBank/DDBJ whole genome shotgun (WGS) entry which is preliminary data.</text>
</comment>
<sequence length="280" mass="30626">VVLSIRRKSSRDIPRYQTTDVQRRASIEESSSVATRDPGPTPSRPCRLTLYTILEQVSRVYPGPSSPSRLLISCSGPPWSHSGPSRSFRSILVTFRSIPVIQVHPGHIRVRPGHSGPPWPHSAPFGHPSPPGLNSGHSGPLGRSGSFDLIFIRSDPSGLNPDHSGSIRSKFRSFGSFRSKSRSLRTHSGLSRSFRSILVHAFGSIPVIKVYPGSCILVHPGHSGLSWFMHSGPSRSFRSILVHAFGFIPVIQVYPVHAFGSIPVVQVYPGSSIRVYPDHI</sequence>
<feature type="region of interest" description="Disordered" evidence="1">
    <location>
        <begin position="110"/>
        <end position="138"/>
    </location>
</feature>